<dbReference type="AlphaFoldDB" id="A0A286UVV7"/>
<evidence type="ECO:0000313" key="10">
    <source>
        <dbReference type="EMBL" id="PAV23739.1"/>
    </source>
</evidence>
<dbReference type="InterPro" id="IPR055429">
    <property type="entry name" value="TRAPPC13_M"/>
</dbReference>
<keyword evidence="5" id="KW-0255">Endonuclease</keyword>
<dbReference type="SMART" id="SM00892">
    <property type="entry name" value="Endonuclease_NS"/>
    <property type="match status" value="1"/>
</dbReference>
<evidence type="ECO:0000256" key="2">
    <source>
        <dbReference type="ARBA" id="ARBA00010052"/>
    </source>
</evidence>
<name>A0A286UVV7_9AGAM</name>
<dbReference type="Pfam" id="PF01223">
    <property type="entry name" value="Endonuclease_NS"/>
    <property type="match status" value="1"/>
</dbReference>
<dbReference type="CDD" id="cd00091">
    <property type="entry name" value="NUC"/>
    <property type="match status" value="1"/>
</dbReference>
<evidence type="ECO:0000256" key="7">
    <source>
        <dbReference type="SAM" id="MobiDB-lite"/>
    </source>
</evidence>
<comment type="caution">
    <text evidence="10">The sequence shown here is derived from an EMBL/GenBank/DDBJ whole genome shotgun (WGS) entry which is preliminary data.</text>
</comment>
<evidence type="ECO:0000256" key="3">
    <source>
        <dbReference type="ARBA" id="ARBA00022722"/>
    </source>
</evidence>
<feature type="domain" description="ENPP1-3/EXOG-like endonuclease/phosphodiesterase" evidence="8">
    <location>
        <begin position="86"/>
        <end position="314"/>
    </location>
</feature>
<gene>
    <name evidence="10" type="ORF">PNOK_0080700</name>
</gene>
<proteinExistence type="inferred from homology"/>
<feature type="region of interest" description="Disordered" evidence="7">
    <location>
        <begin position="864"/>
        <end position="928"/>
    </location>
</feature>
<reference evidence="10 11" key="1">
    <citation type="journal article" date="2017" name="Mol. Ecol.">
        <title>Comparative and population genomic landscape of Phellinus noxius: A hypervariable fungus causing root rot in trees.</title>
        <authorList>
            <person name="Chung C.L."/>
            <person name="Lee T.J."/>
            <person name="Akiba M."/>
            <person name="Lee H.H."/>
            <person name="Kuo T.H."/>
            <person name="Liu D."/>
            <person name="Ke H.M."/>
            <person name="Yokoi T."/>
            <person name="Roa M.B."/>
            <person name="Lu M.J."/>
            <person name="Chang Y.Y."/>
            <person name="Ann P.J."/>
            <person name="Tsai J.N."/>
            <person name="Chen C.Y."/>
            <person name="Tzean S.S."/>
            <person name="Ota Y."/>
            <person name="Hattori T."/>
            <person name="Sahashi N."/>
            <person name="Liou R.F."/>
            <person name="Kikuchi T."/>
            <person name="Tsai I.J."/>
        </authorList>
    </citation>
    <scope>NUCLEOTIDE SEQUENCE [LARGE SCALE GENOMIC DNA]</scope>
    <source>
        <strain evidence="10 11">FFPRI411160</strain>
    </source>
</reference>
<dbReference type="PANTHER" id="PTHR13134">
    <property type="entry name" value="TRAFFICKING PROTEIN PARTICLE COMPLEX SUBUNIT 13"/>
    <property type="match status" value="1"/>
</dbReference>
<dbReference type="GO" id="GO:0003676">
    <property type="term" value="F:nucleic acid binding"/>
    <property type="evidence" value="ECO:0007669"/>
    <property type="project" value="InterPro"/>
</dbReference>
<dbReference type="OrthoDB" id="5418055at2759"/>
<dbReference type="InterPro" id="IPR044925">
    <property type="entry name" value="His-Me_finger_sf"/>
</dbReference>
<keyword evidence="11" id="KW-1185">Reference proteome</keyword>
<dbReference type="GO" id="GO:1990072">
    <property type="term" value="C:TRAPPIII protein complex"/>
    <property type="evidence" value="ECO:0007669"/>
    <property type="project" value="TreeGrafter"/>
</dbReference>
<dbReference type="InterPro" id="IPR055427">
    <property type="entry name" value="TRAPPC13_N"/>
</dbReference>
<dbReference type="SUPFAM" id="SSF54060">
    <property type="entry name" value="His-Me finger endonucleases"/>
    <property type="match status" value="1"/>
</dbReference>
<dbReference type="PROSITE" id="PS01070">
    <property type="entry name" value="NUCLEASE_NON_SPEC"/>
    <property type="match status" value="1"/>
</dbReference>
<evidence type="ECO:0000256" key="4">
    <source>
        <dbReference type="ARBA" id="ARBA00022723"/>
    </source>
</evidence>
<sequence>MVRAPFWSTMPSSSIIRAACFAVGALVGGGAVAALQQKRQNPVPIPAQTSTTLSSSTPSPSSALVVKTDAVLRYGNPGPISDLLVRKAYVTAYDRRMRHPAWTAEHLTLSSLGKSLIEAAVLSDDEKGDRSRSNFTEDVAIPVAFRARLQDYFRSGYDRGHMVPAADAKMSQDAMNETFLLSNIAPQVGVDFNRHYWAYVEDWCRRLTGSFQDVYVFTVPLYLPKRDLDGKWRVTHEVIGSPPNISVPTHFAKVVLTSRPSSPSRPDVLEISTGAFVLPNAAIPDTTPFESFSVPVEAVERAAGLTLFSDEIKSSSKHICKTTKCEVMVRRFDDAQKQAGRKAIVAPKMASLDGVGQHPLSLKVMRISRPSLASHWTPFFSSSPSFSAHSTASALSLQGTTPLSGHPKTLRDLTQASPLLTLPSAFGAIQLGETFSCALSVNNEVETPVDAVMARVEMQTATSKVALAEIAAGTGATGNQSGTLNVGDSLEMSVACEIKELGQHVLACTVTYRTPPGMRPATSGSSNSGDPFVQTFRKFYKFTVTNPLSVKTKVHVPRSPSALLSRDEREKVFLEVYIQNLTPGPLWFESIKLDSVDGWHVTDTNVLDNNPGKSLFSGSMALMSPQDLRVYLYILTPKTVSSVTSVLVPPVPGTVIPLGRLDISWRTSMGEPGRLLTSVLSRRIPLPPSGVAPASALPPYLQKGTLPNVPRARSPSLQQPPPQGMVSSGVPPQRPGSPLKRSTTPAPPSHAMSPISSAAPLPPLPRQPPSRADIEVDIVLIDKPDKSTVFVERSFSLRFSLAVSALLPLNTPNLLGQTMIPKFRKLTFAIQHTSPVLQPEMHTTATNSGTPTQGPRRLKKTMSFDTVSSTPGIHSPASRTGSIDVLTPRRVMSPPPGSGSTQGAAPSTSGAESYVTSPTSAGARATGTVTVGGLTERLRRVALSEALGLQDSTGSVVFGDEDEAESSDAVRLPSPYSTSAAGVHPGKIGENMTGRVQFSGPSATLLPPITLFLPTLPEGSSTGNNPSIRGEGTIEFSLSFLPRQRGFARIGGLRILLVEDQEQQIADETQDDTEDVTLHARSEIHNLEAQIIREWDVIAEVWVR</sequence>
<evidence type="ECO:0000259" key="9">
    <source>
        <dbReference type="SMART" id="SM00892"/>
    </source>
</evidence>
<evidence type="ECO:0000256" key="5">
    <source>
        <dbReference type="ARBA" id="ARBA00022759"/>
    </source>
</evidence>
<evidence type="ECO:0000259" key="8">
    <source>
        <dbReference type="SMART" id="SM00477"/>
    </source>
</evidence>
<organism evidence="10 11">
    <name type="scientific">Pyrrhoderma noxium</name>
    <dbReference type="NCBI Taxonomy" id="2282107"/>
    <lineage>
        <taxon>Eukaryota</taxon>
        <taxon>Fungi</taxon>
        <taxon>Dikarya</taxon>
        <taxon>Basidiomycota</taxon>
        <taxon>Agaricomycotina</taxon>
        <taxon>Agaricomycetes</taxon>
        <taxon>Hymenochaetales</taxon>
        <taxon>Hymenochaetaceae</taxon>
        <taxon>Pyrrhoderma</taxon>
    </lineage>
</organism>
<comment type="similarity">
    <text evidence="2">Belongs to the DNA/RNA non-specific endonuclease family.</text>
</comment>
<dbReference type="GO" id="GO:0004519">
    <property type="term" value="F:endonuclease activity"/>
    <property type="evidence" value="ECO:0007669"/>
    <property type="project" value="UniProtKB-KW"/>
</dbReference>
<keyword evidence="6" id="KW-0460">Magnesium</keyword>
<feature type="domain" description="DNA/RNA non-specific endonuclease/pyrophosphatase/phosphodiesterase" evidence="9">
    <location>
        <begin position="85"/>
        <end position="314"/>
    </location>
</feature>
<dbReference type="STRING" id="2282107.A0A286UVV7"/>
<dbReference type="Gene3D" id="3.40.570.10">
    <property type="entry name" value="Extracellular Endonuclease, subunit A"/>
    <property type="match status" value="1"/>
</dbReference>
<keyword evidence="4" id="KW-0479">Metal-binding</keyword>
<evidence type="ECO:0000256" key="6">
    <source>
        <dbReference type="ARBA" id="ARBA00022842"/>
    </source>
</evidence>
<dbReference type="PANTHER" id="PTHR13134:SF3">
    <property type="entry name" value="TRAFFICKING PROTEIN PARTICLE COMPLEX SUBUNIT 13"/>
    <property type="match status" value="1"/>
</dbReference>
<comment type="cofactor">
    <cofactor evidence="1">
        <name>Mg(2+)</name>
        <dbReference type="ChEBI" id="CHEBI:18420"/>
    </cofactor>
</comment>
<dbReference type="InterPro" id="IPR020821">
    <property type="entry name" value="ENPP1-3/EXOG-like_nuc-like"/>
</dbReference>
<dbReference type="InterPro" id="IPR018524">
    <property type="entry name" value="DNA/RNA_endonuclease_AS"/>
</dbReference>
<accession>A0A286UVV7</accession>
<feature type="compositionally biased region" description="Polar residues" evidence="7">
    <location>
        <begin position="864"/>
        <end position="881"/>
    </location>
</feature>
<evidence type="ECO:0000313" key="11">
    <source>
        <dbReference type="Proteomes" id="UP000217199"/>
    </source>
</evidence>
<keyword evidence="3" id="KW-0540">Nuclease</keyword>
<dbReference type="GO" id="GO:0046872">
    <property type="term" value="F:metal ion binding"/>
    <property type="evidence" value="ECO:0007669"/>
    <property type="project" value="UniProtKB-KW"/>
</dbReference>
<dbReference type="Proteomes" id="UP000217199">
    <property type="component" value="Unassembled WGS sequence"/>
</dbReference>
<dbReference type="FunFam" id="3.40.570.10:FF:000008">
    <property type="entry name" value="Probable NUC1-dna/rna non-specific nuclease, mitochondrial"/>
    <property type="match status" value="1"/>
</dbReference>
<dbReference type="Pfam" id="PF23647">
    <property type="entry name" value="TRAPPC13_M"/>
    <property type="match status" value="1"/>
</dbReference>
<dbReference type="EMBL" id="NBII01000001">
    <property type="protein sequence ID" value="PAV23739.1"/>
    <property type="molecule type" value="Genomic_DNA"/>
</dbReference>
<dbReference type="GO" id="GO:0016787">
    <property type="term" value="F:hydrolase activity"/>
    <property type="evidence" value="ECO:0007669"/>
    <property type="project" value="InterPro"/>
</dbReference>
<dbReference type="InParanoid" id="A0A286UVV7"/>
<dbReference type="Pfam" id="PF06159">
    <property type="entry name" value="TRAPPC13_N"/>
    <property type="match status" value="1"/>
</dbReference>
<feature type="compositionally biased region" description="Polar residues" evidence="7">
    <location>
        <begin position="898"/>
        <end position="920"/>
    </location>
</feature>
<dbReference type="InterPro" id="IPR010378">
    <property type="entry name" value="TRAPPC13"/>
</dbReference>
<dbReference type="InterPro" id="IPR044929">
    <property type="entry name" value="DNA/RNA_non-sp_Endonuclease_sf"/>
</dbReference>
<dbReference type="SMART" id="SM00477">
    <property type="entry name" value="NUC"/>
    <property type="match status" value="1"/>
</dbReference>
<dbReference type="InterPro" id="IPR001604">
    <property type="entry name" value="Endo_G_ENPP1-like_dom"/>
</dbReference>
<feature type="region of interest" description="Disordered" evidence="7">
    <location>
        <begin position="691"/>
        <end position="770"/>
    </location>
</feature>
<keyword evidence="5" id="KW-0378">Hydrolase</keyword>
<protein>
    <submittedName>
        <fullName evidence="10">Mitochondrial nuclease</fullName>
    </submittedName>
</protein>
<evidence type="ECO:0000256" key="1">
    <source>
        <dbReference type="ARBA" id="ARBA00001946"/>
    </source>
</evidence>